<evidence type="ECO:0000313" key="8">
    <source>
        <dbReference type="Proteomes" id="UP000324748"/>
    </source>
</evidence>
<dbReference type="InterPro" id="IPR035979">
    <property type="entry name" value="RBD_domain_sf"/>
</dbReference>
<dbReference type="Proteomes" id="UP000324748">
    <property type="component" value="Unassembled WGS sequence"/>
</dbReference>
<dbReference type="AlphaFoldDB" id="A0A5B0NKJ9"/>
<evidence type="ECO:0000313" key="7">
    <source>
        <dbReference type="EMBL" id="KAA1089132.1"/>
    </source>
</evidence>
<dbReference type="PROSITE" id="PS50102">
    <property type="entry name" value="RRM"/>
    <property type="match status" value="1"/>
</dbReference>
<gene>
    <name evidence="7" type="ORF">PGT21_007991</name>
</gene>
<dbReference type="OrthoDB" id="5970at2759"/>
<dbReference type="GO" id="GO:0005634">
    <property type="term" value="C:nucleus"/>
    <property type="evidence" value="ECO:0007669"/>
    <property type="project" value="UniProtKB-SubCell"/>
</dbReference>
<feature type="compositionally biased region" description="Basic and acidic residues" evidence="5">
    <location>
        <begin position="321"/>
        <end position="371"/>
    </location>
</feature>
<comment type="caution">
    <text evidence="7">The sequence shown here is derived from an EMBL/GenBank/DDBJ whole genome shotgun (WGS) entry which is preliminary data.</text>
</comment>
<feature type="region of interest" description="Disordered" evidence="5">
    <location>
        <begin position="275"/>
        <end position="371"/>
    </location>
</feature>
<name>A0A5B0NKJ9_PUCGR</name>
<dbReference type="EMBL" id="VSWC01000093">
    <property type="protein sequence ID" value="KAA1089132.1"/>
    <property type="molecule type" value="Genomic_DNA"/>
</dbReference>
<evidence type="ECO:0000256" key="3">
    <source>
        <dbReference type="ARBA" id="ARBA00023242"/>
    </source>
</evidence>
<dbReference type="SUPFAM" id="SSF54928">
    <property type="entry name" value="RNA-binding domain, RBD"/>
    <property type="match status" value="1"/>
</dbReference>
<dbReference type="InterPro" id="IPR000504">
    <property type="entry name" value="RRM_dom"/>
</dbReference>
<keyword evidence="8" id="KW-1185">Reference proteome</keyword>
<feature type="compositionally biased region" description="Low complexity" evidence="5">
    <location>
        <begin position="275"/>
        <end position="301"/>
    </location>
</feature>
<evidence type="ECO:0000256" key="5">
    <source>
        <dbReference type="SAM" id="MobiDB-lite"/>
    </source>
</evidence>
<keyword evidence="2 4" id="KW-0694">RNA-binding</keyword>
<evidence type="ECO:0000259" key="6">
    <source>
        <dbReference type="PROSITE" id="PS50102"/>
    </source>
</evidence>
<comment type="subcellular location">
    <subcellularLocation>
        <location evidence="1">Nucleus</location>
    </subcellularLocation>
</comment>
<dbReference type="Pfam" id="PF00076">
    <property type="entry name" value="RRM_1"/>
    <property type="match status" value="1"/>
</dbReference>
<feature type="domain" description="RRM" evidence="6">
    <location>
        <begin position="224"/>
        <end position="259"/>
    </location>
</feature>
<feature type="compositionally biased region" description="Basic residues" evidence="5">
    <location>
        <begin position="103"/>
        <end position="118"/>
    </location>
</feature>
<dbReference type="PANTHER" id="PTHR48038:SF3">
    <property type="entry name" value="SPLICING FACTOR, ARGININE_SERINE-RICH 1-RELATED"/>
    <property type="match status" value="1"/>
</dbReference>
<reference evidence="7 8" key="1">
    <citation type="submission" date="2019-05" db="EMBL/GenBank/DDBJ databases">
        <title>Emergence of the Ug99 lineage of the wheat stem rust pathogen through somatic hybridization.</title>
        <authorList>
            <person name="Li F."/>
            <person name="Upadhyaya N.M."/>
            <person name="Sperschneider J."/>
            <person name="Matny O."/>
            <person name="Nguyen-Phuc H."/>
            <person name="Mago R."/>
            <person name="Raley C."/>
            <person name="Miller M.E."/>
            <person name="Silverstein K.A.T."/>
            <person name="Henningsen E."/>
            <person name="Hirsch C.D."/>
            <person name="Visser B."/>
            <person name="Pretorius Z.A."/>
            <person name="Steffenson B.J."/>
            <person name="Schwessinger B."/>
            <person name="Dodds P.N."/>
            <person name="Figueroa M."/>
        </authorList>
    </citation>
    <scope>NUCLEOTIDE SEQUENCE [LARGE SCALE GENOMIC DNA]</scope>
    <source>
        <strain evidence="7">21-0</strain>
    </source>
</reference>
<protein>
    <recommendedName>
        <fullName evidence="6">RRM domain-containing protein</fullName>
    </recommendedName>
</protein>
<organism evidence="7 8">
    <name type="scientific">Puccinia graminis f. sp. tritici</name>
    <dbReference type="NCBI Taxonomy" id="56615"/>
    <lineage>
        <taxon>Eukaryota</taxon>
        <taxon>Fungi</taxon>
        <taxon>Dikarya</taxon>
        <taxon>Basidiomycota</taxon>
        <taxon>Pucciniomycotina</taxon>
        <taxon>Pucciniomycetes</taxon>
        <taxon>Pucciniales</taxon>
        <taxon>Pucciniaceae</taxon>
        <taxon>Puccinia</taxon>
    </lineage>
</organism>
<dbReference type="PANTHER" id="PTHR48038">
    <property type="entry name" value="RIBONUCLEOPROTEIN RB97D"/>
    <property type="match status" value="1"/>
</dbReference>
<evidence type="ECO:0000256" key="2">
    <source>
        <dbReference type="ARBA" id="ARBA00022884"/>
    </source>
</evidence>
<dbReference type="InterPro" id="IPR012677">
    <property type="entry name" value="Nucleotide-bd_a/b_plait_sf"/>
</dbReference>
<accession>A0A5B0NKJ9</accession>
<evidence type="ECO:0000256" key="1">
    <source>
        <dbReference type="ARBA" id="ARBA00004123"/>
    </source>
</evidence>
<sequence length="371" mass="42837">MNSNVTVVWLDATSQPPKARLLNRKLETIVPPSSSSHLIFSIRLQIPLPTTLKYCVHSALQHRLSLPTLPTWSCPEALSIIRSSPTDDHHHLHHPPSEFPPRSKQKQKKKKKEKKKKLAYHPSHFLSSLEAEASNLESYPSDHSSPRFLSERSHRLIFLRSIVFRSSHPSPRTSASAPLARQELQHLRTRLFLLLLRPAPSQPFSLLPLGSCSLSFTSACLSRYAFVEFEDERDAADAYYEMHGRRLDGDTLNVQWAKNAPSSSWRYERRDRSPVYSRRSYRSPSPYRARSSRRSPSPYHSRTSRRSRSPLPPRRSPTPLDKIDDRDRLPSERLKDHKDERDDYHHSRSAHNHDDPVEKGERAITRSPRDA</sequence>
<evidence type="ECO:0000256" key="4">
    <source>
        <dbReference type="PROSITE-ProRule" id="PRU00176"/>
    </source>
</evidence>
<feature type="region of interest" description="Disordered" evidence="5">
    <location>
        <begin position="84"/>
        <end position="118"/>
    </location>
</feature>
<dbReference type="GO" id="GO:0003723">
    <property type="term" value="F:RNA binding"/>
    <property type="evidence" value="ECO:0007669"/>
    <property type="project" value="UniProtKB-UniRule"/>
</dbReference>
<proteinExistence type="predicted"/>
<keyword evidence="3" id="KW-0539">Nucleus</keyword>
<dbReference type="Gene3D" id="3.30.70.330">
    <property type="match status" value="1"/>
</dbReference>